<organism evidence="1 2">
    <name type="scientific">Paenalkalicoccus suaedae</name>
    <dbReference type="NCBI Taxonomy" id="2592382"/>
    <lineage>
        <taxon>Bacteria</taxon>
        <taxon>Bacillati</taxon>
        <taxon>Bacillota</taxon>
        <taxon>Bacilli</taxon>
        <taxon>Bacillales</taxon>
        <taxon>Bacillaceae</taxon>
        <taxon>Paenalkalicoccus</taxon>
    </lineage>
</organism>
<dbReference type="AlphaFoldDB" id="A0A859FIL1"/>
<keyword evidence="2" id="KW-1185">Reference proteome</keyword>
<dbReference type="KEGG" id="psua:FLK61_39595"/>
<sequence>MCIRREVIRYQLEVTHKLGEVRRKLPEQTWNDRRTAWKLNFTDQLSLINERFLEKKLKQADSEDIRRQSMGERGL</sequence>
<protein>
    <submittedName>
        <fullName evidence="1">Uncharacterized protein</fullName>
    </submittedName>
</protein>
<accession>A0A859FIL1</accession>
<evidence type="ECO:0000313" key="2">
    <source>
        <dbReference type="Proteomes" id="UP000318138"/>
    </source>
</evidence>
<name>A0A859FIL1_9BACI</name>
<dbReference type="Proteomes" id="UP000318138">
    <property type="component" value="Chromosome"/>
</dbReference>
<proteinExistence type="predicted"/>
<gene>
    <name evidence="1" type="ORF">FLK61_39595</name>
</gene>
<evidence type="ECO:0000313" key="1">
    <source>
        <dbReference type="EMBL" id="QKS72720.1"/>
    </source>
</evidence>
<dbReference type="RefSeq" id="WP_176010689.1">
    <property type="nucleotide sequence ID" value="NZ_CP041372.2"/>
</dbReference>
<dbReference type="EMBL" id="CP041372">
    <property type="protein sequence ID" value="QKS72720.1"/>
    <property type="molecule type" value="Genomic_DNA"/>
</dbReference>
<reference evidence="2" key="1">
    <citation type="submission" date="2019-07" db="EMBL/GenBank/DDBJ databases">
        <title>Bacillus alkalisoli sp. nov. isolated from saline soil.</title>
        <authorList>
            <person name="Sun J.-Q."/>
            <person name="Xu L."/>
        </authorList>
    </citation>
    <scope>NUCLEOTIDE SEQUENCE [LARGE SCALE GENOMIC DNA]</scope>
    <source>
        <strain evidence="2">M4U3P1</strain>
    </source>
</reference>